<dbReference type="InterPro" id="IPR000215">
    <property type="entry name" value="Serpin_fam"/>
</dbReference>
<dbReference type="PANTHER" id="PTHR11461:SF211">
    <property type="entry name" value="GH10112P-RELATED"/>
    <property type="match status" value="1"/>
</dbReference>
<proteinExistence type="inferred from homology"/>
<reference evidence="4" key="1">
    <citation type="submission" date="2019-05" db="EMBL/GenBank/DDBJ databases">
        <title>Annotation for the trematode Fasciolopsis buski.</title>
        <authorList>
            <person name="Choi Y.-J."/>
        </authorList>
    </citation>
    <scope>NUCLEOTIDE SEQUENCE</scope>
    <source>
        <strain evidence="4">HT</strain>
        <tissue evidence="4">Whole worm</tissue>
    </source>
</reference>
<dbReference type="PROSITE" id="PS00284">
    <property type="entry name" value="SERPIN"/>
    <property type="match status" value="1"/>
</dbReference>
<name>A0A8E0VE66_9TREM</name>
<feature type="domain" description="Serpin" evidence="3">
    <location>
        <begin position="21"/>
        <end position="405"/>
    </location>
</feature>
<evidence type="ECO:0000259" key="3">
    <source>
        <dbReference type="SMART" id="SM00093"/>
    </source>
</evidence>
<evidence type="ECO:0000313" key="5">
    <source>
        <dbReference type="Proteomes" id="UP000728185"/>
    </source>
</evidence>
<evidence type="ECO:0000256" key="2">
    <source>
        <dbReference type="RuleBase" id="RU000411"/>
    </source>
</evidence>
<dbReference type="GO" id="GO:0004867">
    <property type="term" value="F:serine-type endopeptidase inhibitor activity"/>
    <property type="evidence" value="ECO:0007669"/>
    <property type="project" value="InterPro"/>
</dbReference>
<dbReference type="Pfam" id="PF00079">
    <property type="entry name" value="Serpin"/>
    <property type="match status" value="1"/>
</dbReference>
<organism evidence="4 5">
    <name type="scientific">Fasciolopsis buskii</name>
    <dbReference type="NCBI Taxonomy" id="27845"/>
    <lineage>
        <taxon>Eukaryota</taxon>
        <taxon>Metazoa</taxon>
        <taxon>Spiralia</taxon>
        <taxon>Lophotrochozoa</taxon>
        <taxon>Platyhelminthes</taxon>
        <taxon>Trematoda</taxon>
        <taxon>Digenea</taxon>
        <taxon>Plagiorchiida</taxon>
        <taxon>Echinostomata</taxon>
        <taxon>Echinostomatoidea</taxon>
        <taxon>Fasciolidae</taxon>
        <taxon>Fasciolopsis</taxon>
    </lineage>
</organism>
<accession>A0A8E0VE66</accession>
<dbReference type="Proteomes" id="UP000728185">
    <property type="component" value="Unassembled WGS sequence"/>
</dbReference>
<dbReference type="OrthoDB" id="1063785at2759"/>
<comment type="caution">
    <text evidence="4">The sequence shown here is derived from an EMBL/GenBank/DDBJ whole genome shotgun (WGS) entry which is preliminary data.</text>
</comment>
<dbReference type="SMART" id="SM00093">
    <property type="entry name" value="SERPIN"/>
    <property type="match status" value="1"/>
</dbReference>
<dbReference type="InterPro" id="IPR042178">
    <property type="entry name" value="Serpin_sf_1"/>
</dbReference>
<dbReference type="GO" id="GO:0005615">
    <property type="term" value="C:extracellular space"/>
    <property type="evidence" value="ECO:0007669"/>
    <property type="project" value="InterPro"/>
</dbReference>
<protein>
    <submittedName>
        <fullName evidence="4">Serpin</fullName>
    </submittedName>
</protein>
<sequence>MCKQGRPPSVDSLYASQPSQIWFTQSFLSKSSREIPENDYLACPIGVLLLLTTLLGSGAARAETGSQIARTLKLKSPVQNNDLREVRDEARSLYRALYSELTSAESHMDSYRTQIIHLSNGIFLKDGYPIQTEFRRSLRDEFHGEERELDFNNQSHAAREINDWVNNESRGLIPRFFRSPDELPRDSRVVMFNIFTFKDSWAKPFAPYSTAVEDFWISEGRTIQIPIMSTVEMVHYGDFTGKGFRLIKKPMKNGRFSLVVLLPSERWNLEGPKEVLNGQILLESLLEETDFTTVSIKLPRFKFESEQELIRILESMDTIDIFRRAQADLSGITTVERLYVNVLKQGTVLRVDEFGVEAAAATSATVDTTSLFRPSVEFHVDQPFVCFIYDSELHIPLLAARISHPIGI</sequence>
<dbReference type="SUPFAM" id="SSF56574">
    <property type="entry name" value="Serpins"/>
    <property type="match status" value="1"/>
</dbReference>
<comment type="similarity">
    <text evidence="1 2">Belongs to the serpin family.</text>
</comment>
<gene>
    <name evidence="4" type="ORF">FBUS_04540</name>
</gene>
<dbReference type="AlphaFoldDB" id="A0A8E0VE66"/>
<evidence type="ECO:0000256" key="1">
    <source>
        <dbReference type="ARBA" id="ARBA00009500"/>
    </source>
</evidence>
<dbReference type="InterPro" id="IPR042185">
    <property type="entry name" value="Serpin_sf_2"/>
</dbReference>
<dbReference type="Gene3D" id="2.30.39.10">
    <property type="entry name" value="Alpha-1-antitrypsin, domain 1"/>
    <property type="match status" value="2"/>
</dbReference>
<dbReference type="Gene3D" id="3.30.497.10">
    <property type="entry name" value="Antithrombin, subunit I, domain 2"/>
    <property type="match status" value="1"/>
</dbReference>
<dbReference type="InterPro" id="IPR036186">
    <property type="entry name" value="Serpin_sf"/>
</dbReference>
<dbReference type="InterPro" id="IPR023796">
    <property type="entry name" value="Serpin_dom"/>
</dbReference>
<dbReference type="PANTHER" id="PTHR11461">
    <property type="entry name" value="SERINE PROTEASE INHIBITOR, SERPIN"/>
    <property type="match status" value="1"/>
</dbReference>
<dbReference type="InterPro" id="IPR023795">
    <property type="entry name" value="Serpin_CS"/>
</dbReference>
<evidence type="ECO:0000313" key="4">
    <source>
        <dbReference type="EMBL" id="KAA0184263.1"/>
    </source>
</evidence>
<dbReference type="EMBL" id="LUCM01011224">
    <property type="protein sequence ID" value="KAA0184263.1"/>
    <property type="molecule type" value="Genomic_DNA"/>
</dbReference>
<keyword evidence="5" id="KW-1185">Reference proteome</keyword>